<evidence type="ECO:0008006" key="3">
    <source>
        <dbReference type="Google" id="ProtNLM"/>
    </source>
</evidence>
<reference evidence="1 2" key="1">
    <citation type="submission" date="2016-10" db="EMBL/GenBank/DDBJ databases">
        <authorList>
            <person name="de Groot N.N."/>
        </authorList>
    </citation>
    <scope>NUCLEOTIDE SEQUENCE [LARGE SCALE GENOMIC DNA]</scope>
    <source>
        <strain evidence="1 2">GAS522</strain>
    </source>
</reference>
<dbReference type="Proteomes" id="UP000183208">
    <property type="component" value="Unassembled WGS sequence"/>
</dbReference>
<sequence>MRYILVNGRTPFRQSFCVMCEAPIGPRYLREAGTHLIYCDHDCYAEHCKSAVLLLENQARAS</sequence>
<proteinExistence type="predicted"/>
<evidence type="ECO:0000313" key="2">
    <source>
        <dbReference type="Proteomes" id="UP000183208"/>
    </source>
</evidence>
<organism evidence="1 2">
    <name type="scientific">Bradyrhizobium lablabi</name>
    <dbReference type="NCBI Taxonomy" id="722472"/>
    <lineage>
        <taxon>Bacteria</taxon>
        <taxon>Pseudomonadati</taxon>
        <taxon>Pseudomonadota</taxon>
        <taxon>Alphaproteobacteria</taxon>
        <taxon>Hyphomicrobiales</taxon>
        <taxon>Nitrobacteraceae</taxon>
        <taxon>Bradyrhizobium</taxon>
    </lineage>
</organism>
<accession>A0A1M6VXZ2</accession>
<evidence type="ECO:0000313" key="1">
    <source>
        <dbReference type="EMBL" id="SEC73052.1"/>
    </source>
</evidence>
<dbReference type="OrthoDB" id="8244157at2"/>
<name>A0A1M6VXZ2_9BRAD</name>
<dbReference type="EMBL" id="FNTI01000001">
    <property type="protein sequence ID" value="SEC73052.1"/>
    <property type="molecule type" value="Genomic_DNA"/>
</dbReference>
<gene>
    <name evidence="1" type="ORF">SAMN05444171_2129</name>
</gene>
<dbReference type="AlphaFoldDB" id="A0A1M6VXZ2"/>
<protein>
    <recommendedName>
        <fullName evidence="3">MYM-type domain-containing protein</fullName>
    </recommendedName>
</protein>